<comment type="caution">
    <text evidence="8">The sequence shown here is derived from an EMBL/GenBank/DDBJ whole genome shotgun (WGS) entry which is preliminary data.</text>
</comment>
<evidence type="ECO:0000256" key="6">
    <source>
        <dbReference type="ARBA" id="ARBA00039970"/>
    </source>
</evidence>
<feature type="domain" description="PhoH-like protein" evidence="7">
    <location>
        <begin position="110"/>
        <end position="313"/>
    </location>
</feature>
<evidence type="ECO:0000259" key="7">
    <source>
        <dbReference type="Pfam" id="PF02562"/>
    </source>
</evidence>
<evidence type="ECO:0000313" key="8">
    <source>
        <dbReference type="EMBL" id="TWT74092.1"/>
    </source>
</evidence>
<name>A0A5C5YI25_9BACT</name>
<evidence type="ECO:0000256" key="1">
    <source>
        <dbReference type="ARBA" id="ARBA00004496"/>
    </source>
</evidence>
<dbReference type="EMBL" id="SJPK01000002">
    <property type="protein sequence ID" value="TWT74092.1"/>
    <property type="molecule type" value="Genomic_DNA"/>
</dbReference>
<sequence length="335" mass="36893">MHEATLSTAGPDEVLMLFGPRDQHVRKLRRLFGVDITHRDGRVRVAGEETKVTAAVRSLERLRVIARKKNGLSLGDIETAATEEGATLEKGQPARPSSDAINIQHAGRKIIPRTPGQAKYVDAIRSHDLTFATGPAGCGKTYLAVATAVEAYKAGHVRKIVLVRPAVEAGESLGFLPGDLRAKLNPYLRPLMDALGEMVDYDQARGLMEQDLIEIIPLAYMRGRTLNDAFIILDEAQNTTVAQMKMFLTRMGERSKMVVSGDTTQLDLPRGVRSGLRDALYRLDKIEGIGVIRLGANDIVRHRLVQAIVEAYEASQRREELGEVLNFEDAADHQP</sequence>
<dbReference type="RefSeq" id="WP_146390139.1">
    <property type="nucleotide sequence ID" value="NZ_SJPK01000002.1"/>
</dbReference>
<keyword evidence="9" id="KW-1185">Reference proteome</keyword>
<evidence type="ECO:0000256" key="4">
    <source>
        <dbReference type="ARBA" id="ARBA00022741"/>
    </source>
</evidence>
<dbReference type="SUPFAM" id="SSF52540">
    <property type="entry name" value="P-loop containing nucleoside triphosphate hydrolases"/>
    <property type="match status" value="1"/>
</dbReference>
<dbReference type="GO" id="GO:0005829">
    <property type="term" value="C:cytosol"/>
    <property type="evidence" value="ECO:0007669"/>
    <property type="project" value="TreeGrafter"/>
</dbReference>
<evidence type="ECO:0000256" key="5">
    <source>
        <dbReference type="ARBA" id="ARBA00022840"/>
    </source>
</evidence>
<gene>
    <name evidence="8" type="ORF">CA85_09780</name>
</gene>
<dbReference type="PANTHER" id="PTHR30473:SF1">
    <property type="entry name" value="PHOH-LIKE PROTEIN"/>
    <property type="match status" value="1"/>
</dbReference>
<evidence type="ECO:0000256" key="2">
    <source>
        <dbReference type="ARBA" id="ARBA00010393"/>
    </source>
</evidence>
<comment type="similarity">
    <text evidence="2">Belongs to the PhoH family.</text>
</comment>
<dbReference type="InterPro" id="IPR051451">
    <property type="entry name" value="PhoH2-like"/>
</dbReference>
<keyword evidence="4" id="KW-0547">Nucleotide-binding</keyword>
<reference evidence="8 9" key="1">
    <citation type="submission" date="2019-02" db="EMBL/GenBank/DDBJ databases">
        <title>Deep-cultivation of Planctomycetes and their phenomic and genomic characterization uncovers novel biology.</title>
        <authorList>
            <person name="Wiegand S."/>
            <person name="Jogler M."/>
            <person name="Boedeker C."/>
            <person name="Pinto D."/>
            <person name="Vollmers J."/>
            <person name="Rivas-Marin E."/>
            <person name="Kohn T."/>
            <person name="Peeters S.H."/>
            <person name="Heuer A."/>
            <person name="Rast P."/>
            <person name="Oberbeckmann S."/>
            <person name="Bunk B."/>
            <person name="Jeske O."/>
            <person name="Meyerdierks A."/>
            <person name="Storesund J.E."/>
            <person name="Kallscheuer N."/>
            <person name="Luecker S."/>
            <person name="Lage O.M."/>
            <person name="Pohl T."/>
            <person name="Merkel B.J."/>
            <person name="Hornburger P."/>
            <person name="Mueller R.-W."/>
            <person name="Bruemmer F."/>
            <person name="Labrenz M."/>
            <person name="Spormann A.M."/>
            <person name="Op Den Camp H."/>
            <person name="Overmann J."/>
            <person name="Amann R."/>
            <person name="Jetten M.S.M."/>
            <person name="Mascher T."/>
            <person name="Medema M.H."/>
            <person name="Devos D.P."/>
            <person name="Kaster A.-K."/>
            <person name="Ovreas L."/>
            <person name="Rohde M."/>
            <person name="Galperin M.Y."/>
            <person name="Jogler C."/>
        </authorList>
    </citation>
    <scope>NUCLEOTIDE SEQUENCE [LARGE SCALE GENOMIC DNA]</scope>
    <source>
        <strain evidence="8 9">CA85</strain>
    </source>
</reference>
<dbReference type="FunFam" id="3.40.50.300:FF:000013">
    <property type="entry name" value="PhoH family ATPase"/>
    <property type="match status" value="1"/>
</dbReference>
<comment type="subcellular location">
    <subcellularLocation>
        <location evidence="1">Cytoplasm</location>
    </subcellularLocation>
</comment>
<dbReference type="InterPro" id="IPR027417">
    <property type="entry name" value="P-loop_NTPase"/>
</dbReference>
<dbReference type="AlphaFoldDB" id="A0A5C5YI25"/>
<organism evidence="8 9">
    <name type="scientific">Allorhodopirellula solitaria</name>
    <dbReference type="NCBI Taxonomy" id="2527987"/>
    <lineage>
        <taxon>Bacteria</taxon>
        <taxon>Pseudomonadati</taxon>
        <taxon>Planctomycetota</taxon>
        <taxon>Planctomycetia</taxon>
        <taxon>Pirellulales</taxon>
        <taxon>Pirellulaceae</taxon>
        <taxon>Allorhodopirellula</taxon>
    </lineage>
</organism>
<keyword evidence="3" id="KW-0963">Cytoplasm</keyword>
<protein>
    <recommendedName>
        <fullName evidence="6">PhoH-like protein</fullName>
    </recommendedName>
</protein>
<proteinExistence type="inferred from homology"/>
<dbReference type="GO" id="GO:0005524">
    <property type="term" value="F:ATP binding"/>
    <property type="evidence" value="ECO:0007669"/>
    <property type="project" value="UniProtKB-KW"/>
</dbReference>
<keyword evidence="5" id="KW-0067">ATP-binding</keyword>
<dbReference type="PANTHER" id="PTHR30473">
    <property type="entry name" value="PROTEIN PHOH"/>
    <property type="match status" value="1"/>
</dbReference>
<dbReference type="Proteomes" id="UP000318053">
    <property type="component" value="Unassembled WGS sequence"/>
</dbReference>
<evidence type="ECO:0000313" key="9">
    <source>
        <dbReference type="Proteomes" id="UP000318053"/>
    </source>
</evidence>
<accession>A0A5C5YI25</accession>
<dbReference type="Pfam" id="PF02562">
    <property type="entry name" value="PhoH"/>
    <property type="match status" value="1"/>
</dbReference>
<evidence type="ECO:0000256" key="3">
    <source>
        <dbReference type="ARBA" id="ARBA00022490"/>
    </source>
</evidence>
<dbReference type="OrthoDB" id="9773137at2"/>
<dbReference type="InterPro" id="IPR003714">
    <property type="entry name" value="PhoH"/>
</dbReference>
<dbReference type="Gene3D" id="3.40.50.300">
    <property type="entry name" value="P-loop containing nucleotide triphosphate hydrolases"/>
    <property type="match status" value="1"/>
</dbReference>